<comment type="similarity">
    <text evidence="4">Belongs to the alkaline phosphatase family.</text>
</comment>
<dbReference type="KEGG" id="goe:100904800"/>
<dbReference type="InterPro" id="IPR017850">
    <property type="entry name" value="Alkaline_phosphatase_core_sf"/>
</dbReference>
<keyword evidence="3" id="KW-0862">Zinc</keyword>
<dbReference type="Gene3D" id="3.40.720.10">
    <property type="entry name" value="Alkaline Phosphatase, subunit A"/>
    <property type="match status" value="1"/>
</dbReference>
<dbReference type="Pfam" id="PF00245">
    <property type="entry name" value="Alk_phosphatase"/>
    <property type="match status" value="1"/>
</dbReference>
<dbReference type="SMART" id="SM00098">
    <property type="entry name" value="alkPPc"/>
    <property type="match status" value="1"/>
</dbReference>
<evidence type="ECO:0000256" key="1">
    <source>
        <dbReference type="ARBA" id="ARBA00012647"/>
    </source>
</evidence>
<dbReference type="PANTHER" id="PTHR11596:SF91">
    <property type="entry name" value="ALKALINE PHOSPHATASE-RELATED"/>
    <property type="match status" value="1"/>
</dbReference>
<feature type="active site" description="Phosphoserine intermediate" evidence="2">
    <location>
        <position position="49"/>
    </location>
</feature>
<evidence type="ECO:0000256" key="2">
    <source>
        <dbReference type="PIRSR" id="PIRSR601952-1"/>
    </source>
</evidence>
<dbReference type="GeneID" id="100904800"/>
<keyword evidence="6" id="KW-1185">Reference proteome</keyword>
<feature type="binding site" evidence="3">
    <location>
        <position position="392"/>
    </location>
    <ligand>
        <name>Zn(2+)</name>
        <dbReference type="ChEBI" id="CHEBI:29105"/>
        <label>2</label>
    </ligand>
</feature>
<dbReference type="GO" id="GO:0046872">
    <property type="term" value="F:metal ion binding"/>
    <property type="evidence" value="ECO:0007669"/>
    <property type="project" value="UniProtKB-KW"/>
</dbReference>
<protein>
    <recommendedName>
        <fullName evidence="1">alkaline phosphatase</fullName>
        <ecNumber evidence="1">3.1.3.1</ecNumber>
    </recommendedName>
</protein>
<feature type="binding site" evidence="3">
    <location>
        <position position="333"/>
    </location>
    <ligand>
        <name>Zn(2+)</name>
        <dbReference type="ChEBI" id="CHEBI:29105"/>
        <label>2</label>
    </ligand>
</feature>
<name>A0AAJ7SEX8_9ACAR</name>
<dbReference type="EC" id="3.1.3.1" evidence="1"/>
<dbReference type="InterPro" id="IPR001952">
    <property type="entry name" value="Alkaline_phosphatase"/>
</dbReference>
<evidence type="ECO:0000256" key="3">
    <source>
        <dbReference type="PIRSR" id="PIRSR601952-2"/>
    </source>
</evidence>
<keyword evidence="3" id="KW-0479">Metal-binding</keyword>
<proteinExistence type="inferred from homology"/>
<gene>
    <name evidence="7" type="primary">LOC100904800</name>
</gene>
<feature type="binding site" evidence="3">
    <location>
        <position position="332"/>
    </location>
    <ligand>
        <name>Zn(2+)</name>
        <dbReference type="ChEBI" id="CHEBI:29105"/>
        <label>2</label>
    </ligand>
</feature>
<feature type="binding site" evidence="3">
    <location>
        <position position="291"/>
    </location>
    <ligand>
        <name>Zn(2+)</name>
        <dbReference type="ChEBI" id="CHEBI:29105"/>
        <label>2</label>
    </ligand>
</feature>
<comment type="cofactor">
    <cofactor evidence="3">
        <name>Mg(2+)</name>
        <dbReference type="ChEBI" id="CHEBI:18420"/>
    </cofactor>
    <text evidence="3">Binds 1 Mg(2+) ion.</text>
</comment>
<evidence type="ECO:0000256" key="5">
    <source>
        <dbReference type="SAM" id="MobiDB-lite"/>
    </source>
</evidence>
<dbReference type="PANTHER" id="PTHR11596">
    <property type="entry name" value="ALKALINE PHOSPHATASE"/>
    <property type="match status" value="1"/>
</dbReference>
<dbReference type="CDD" id="cd16012">
    <property type="entry name" value="ALP"/>
    <property type="match status" value="1"/>
</dbReference>
<evidence type="ECO:0000256" key="4">
    <source>
        <dbReference type="RuleBase" id="RU003946"/>
    </source>
</evidence>
<feature type="compositionally biased region" description="Basic and acidic residues" evidence="5">
    <location>
        <begin position="525"/>
        <end position="559"/>
    </location>
</feature>
<feature type="binding site" evidence="3">
    <location>
        <position position="295"/>
    </location>
    <ligand>
        <name>Zn(2+)</name>
        <dbReference type="ChEBI" id="CHEBI:29105"/>
        <label>2</label>
    </ligand>
</feature>
<dbReference type="RefSeq" id="XP_028966835.1">
    <property type="nucleotide sequence ID" value="XM_029111002.1"/>
</dbReference>
<dbReference type="AlphaFoldDB" id="A0AAJ7SEX8"/>
<evidence type="ECO:0000313" key="7">
    <source>
        <dbReference type="RefSeq" id="XP_028966835.1"/>
    </source>
</evidence>
<reference evidence="7" key="1">
    <citation type="submission" date="2025-08" db="UniProtKB">
        <authorList>
            <consortium name="RefSeq"/>
        </authorList>
    </citation>
    <scope>IDENTIFICATION</scope>
</reference>
<dbReference type="SUPFAM" id="SSF53649">
    <property type="entry name" value="Alkaline phosphatase-like"/>
    <property type="match status" value="1"/>
</dbReference>
<keyword evidence="3" id="KW-0460">Magnesium</keyword>
<sequence>MGVSTVTAGRIYKGQRRGASGEEAVLDFEKFPFTALSKTYSVDKQTPDSAATGTAYLCGVKTNNGVLGVTAKVKRGDCAAASRRENQVESLLAWAQAHGKWTGLVTTDSVTGASAAATYAHSADRTYTSSVPNGCHAKDIAEQLIHGDTGSRLKVIFGGGLSEFLPEKTRPKEQRMIEGDGLPINARGNRKDGRNLIEEYLQRHTEEDTRAAFVWTRDHLEQLEDPRYSADFLLGLFAPQRLSFALDNLYGSNDSLSSEEPSLAEMTLAAIKALSKAPRGFVLFIEAGNIDQAHHDNLAAHALEEVYQLDKAVRISTKLLSPKNTLFLVTADHSHPFTVNGYAARGKNVLGKTEKNGHNILSYASGPGGSAPARKMNRNLYPSMVNLTTGVHSAEDVPVFAVGPWAHLFTGSVEQSYLPHALSYAACIGPYSHRCAKNDLPQKTSVNVNYIKDRMERPTEKPFFTEVPVPHRVNILAPNQIEFTKVQTTAPVTTVRPTAKSSFGTTFPDSAVTHSQRYVQVPHTRPKESRKNPVNDAGDAHEPHRVASQERSTAKDFRKQISQRRKKGKNVVAASEIDAEIMPSSFINIKPESRMDDGPIEEVQDARPAANTQKQRKVVRLYVPRNGKFSNGFEKRAGMMTNYQIQTSEERPS</sequence>
<evidence type="ECO:0000313" key="6">
    <source>
        <dbReference type="Proteomes" id="UP000694867"/>
    </source>
</evidence>
<comment type="cofactor">
    <cofactor evidence="3">
        <name>Zn(2+)</name>
        <dbReference type="ChEBI" id="CHEBI:29105"/>
    </cofactor>
    <text evidence="3">Binds 2 Zn(2+) ions.</text>
</comment>
<dbReference type="Proteomes" id="UP000694867">
    <property type="component" value="Unplaced"/>
</dbReference>
<feature type="binding site" evidence="3">
    <location>
        <position position="114"/>
    </location>
    <ligand>
        <name>Mg(2+)</name>
        <dbReference type="ChEBI" id="CHEBI:18420"/>
    </ligand>
</feature>
<dbReference type="GO" id="GO:0004035">
    <property type="term" value="F:alkaline phosphatase activity"/>
    <property type="evidence" value="ECO:0007669"/>
    <property type="project" value="UniProtKB-EC"/>
</dbReference>
<feature type="region of interest" description="Disordered" evidence="5">
    <location>
        <begin position="517"/>
        <end position="570"/>
    </location>
</feature>
<dbReference type="PRINTS" id="PR00113">
    <property type="entry name" value="ALKPHPHTASE"/>
</dbReference>
<feature type="binding site" evidence="3">
    <location>
        <position position="286"/>
    </location>
    <ligand>
        <name>Mg(2+)</name>
        <dbReference type="ChEBI" id="CHEBI:18420"/>
    </ligand>
</feature>
<organism evidence="6 7">
    <name type="scientific">Galendromus occidentalis</name>
    <name type="common">western predatory mite</name>
    <dbReference type="NCBI Taxonomy" id="34638"/>
    <lineage>
        <taxon>Eukaryota</taxon>
        <taxon>Metazoa</taxon>
        <taxon>Ecdysozoa</taxon>
        <taxon>Arthropoda</taxon>
        <taxon>Chelicerata</taxon>
        <taxon>Arachnida</taxon>
        <taxon>Acari</taxon>
        <taxon>Parasitiformes</taxon>
        <taxon>Mesostigmata</taxon>
        <taxon>Gamasina</taxon>
        <taxon>Phytoseioidea</taxon>
        <taxon>Phytoseiidae</taxon>
        <taxon>Typhlodrominae</taxon>
        <taxon>Galendromus</taxon>
    </lineage>
</organism>
<accession>A0AAJ7SEX8</accession>